<comment type="caution">
    <text evidence="2">The sequence shown here is derived from an EMBL/GenBank/DDBJ whole genome shotgun (WGS) entry which is preliminary data.</text>
</comment>
<dbReference type="InParanoid" id="A0A1Q3BZR4"/>
<name>A0A1Q3BZR4_CEPFO</name>
<gene>
    <name evidence="2" type="ORF">CFOL_v3_16999</name>
</gene>
<evidence type="ECO:0000313" key="2">
    <source>
        <dbReference type="EMBL" id="GAV73515.1"/>
    </source>
</evidence>
<sequence>MVIKIDNKFVINKEFLRKDFLHKKNIQNRNHFFQKYTKNEQSNTRTTWYEHMEHIKAHIILFDYLLIYINKKINDKNIYMNQLLMTKSLRQFIHHHQKNFT</sequence>
<dbReference type="Proteomes" id="UP000187406">
    <property type="component" value="Unassembled WGS sequence"/>
</dbReference>
<keyword evidence="3" id="KW-1185">Reference proteome</keyword>
<feature type="domain" description="DUF7588" evidence="1">
    <location>
        <begin position="13"/>
        <end position="76"/>
    </location>
</feature>
<reference evidence="3" key="1">
    <citation type="submission" date="2016-04" db="EMBL/GenBank/DDBJ databases">
        <title>Cephalotus genome sequencing.</title>
        <authorList>
            <person name="Fukushima K."/>
            <person name="Hasebe M."/>
            <person name="Fang X."/>
        </authorList>
    </citation>
    <scope>NUCLEOTIDE SEQUENCE [LARGE SCALE GENOMIC DNA]</scope>
    <source>
        <strain evidence="3">cv. St1</strain>
    </source>
</reference>
<protein>
    <recommendedName>
        <fullName evidence="1">DUF7588 domain-containing protein</fullName>
    </recommendedName>
</protein>
<dbReference type="InterPro" id="IPR056010">
    <property type="entry name" value="DUF7588"/>
</dbReference>
<dbReference type="AlphaFoldDB" id="A0A1Q3BZR4"/>
<accession>A0A1Q3BZR4</accession>
<dbReference type="EMBL" id="BDDD01001114">
    <property type="protein sequence ID" value="GAV73515.1"/>
    <property type="molecule type" value="Genomic_DNA"/>
</dbReference>
<evidence type="ECO:0000259" key="1">
    <source>
        <dbReference type="Pfam" id="PF24496"/>
    </source>
</evidence>
<proteinExistence type="predicted"/>
<evidence type="ECO:0000313" key="3">
    <source>
        <dbReference type="Proteomes" id="UP000187406"/>
    </source>
</evidence>
<dbReference type="Pfam" id="PF24496">
    <property type="entry name" value="DUF7588"/>
    <property type="match status" value="1"/>
</dbReference>
<organism evidence="2 3">
    <name type="scientific">Cephalotus follicularis</name>
    <name type="common">Albany pitcher plant</name>
    <dbReference type="NCBI Taxonomy" id="3775"/>
    <lineage>
        <taxon>Eukaryota</taxon>
        <taxon>Viridiplantae</taxon>
        <taxon>Streptophyta</taxon>
        <taxon>Embryophyta</taxon>
        <taxon>Tracheophyta</taxon>
        <taxon>Spermatophyta</taxon>
        <taxon>Magnoliopsida</taxon>
        <taxon>eudicotyledons</taxon>
        <taxon>Gunneridae</taxon>
        <taxon>Pentapetalae</taxon>
        <taxon>rosids</taxon>
        <taxon>fabids</taxon>
        <taxon>Oxalidales</taxon>
        <taxon>Cephalotaceae</taxon>
        <taxon>Cephalotus</taxon>
    </lineage>
</organism>